<organism evidence="3 4">
    <name type="scientific">Roseobacter ponti</name>
    <dbReference type="NCBI Taxonomy" id="1891787"/>
    <lineage>
        <taxon>Bacteria</taxon>
        <taxon>Pseudomonadati</taxon>
        <taxon>Pseudomonadota</taxon>
        <taxon>Alphaproteobacteria</taxon>
        <taxon>Rhodobacterales</taxon>
        <taxon>Roseobacteraceae</taxon>
        <taxon>Roseobacter</taxon>
    </lineage>
</organism>
<evidence type="ECO:0000256" key="1">
    <source>
        <dbReference type="ARBA" id="ARBA00022801"/>
    </source>
</evidence>
<dbReference type="SFLD" id="SFLDG01141">
    <property type="entry name" value="C2.B.1:_Sucrose_Phosphatase_Li"/>
    <property type="match status" value="1"/>
</dbReference>
<dbReference type="InterPro" id="IPR006379">
    <property type="entry name" value="HAD-SF_hydro_IIB"/>
</dbReference>
<dbReference type="KEGG" id="rpon:G3256_10750"/>
<dbReference type="Proteomes" id="UP000503308">
    <property type="component" value="Chromosome"/>
</dbReference>
<accession>A0A858SSC3</accession>
<sequence>MSTDLSGHRFVLATDLDGTFLGGSKADRARLYDWIEDNRASVGLIFVSGRDPEFIHQLCGSGVPWPDYVIGDVGTTIARVTSGREIAPIEALEEDIASRWKDSGKKVREALDGHPGLEVQPTGFRYRVSYDYDPERFDPSAKDKIEAMGLDVLISDNRFFDVLPGGVSKGPSLLRLLSHLDIATGDVLAAGDTLNDLSMLVAGTPAVAVGGSEKPLLDALPEADRIFRAGDIGAGGILEAVRYFNLHAAPEKV</sequence>
<dbReference type="GO" id="GO:0016791">
    <property type="term" value="F:phosphatase activity"/>
    <property type="evidence" value="ECO:0007669"/>
    <property type="project" value="UniProtKB-ARBA"/>
</dbReference>
<feature type="domain" description="Sucrose phosphatase-like" evidence="2">
    <location>
        <begin position="9"/>
        <end position="245"/>
    </location>
</feature>
<dbReference type="SFLD" id="SFLDG01140">
    <property type="entry name" value="C2.B:_Phosphomannomutase_and_P"/>
    <property type="match status" value="1"/>
</dbReference>
<dbReference type="Gene3D" id="3.90.1070.10">
    <property type="match status" value="1"/>
</dbReference>
<dbReference type="SUPFAM" id="SSF56784">
    <property type="entry name" value="HAD-like"/>
    <property type="match status" value="1"/>
</dbReference>
<dbReference type="Gene3D" id="3.40.50.1000">
    <property type="entry name" value="HAD superfamily/HAD-like"/>
    <property type="match status" value="1"/>
</dbReference>
<reference evidence="3 4" key="1">
    <citation type="submission" date="2020-02" db="EMBL/GenBank/DDBJ databases">
        <title>Genome sequence of Roseobacter ponti.</title>
        <authorList>
            <person name="Hollensteiner J."/>
            <person name="Schneider D."/>
            <person name="Poehlein A."/>
            <person name="Daniel R."/>
        </authorList>
    </citation>
    <scope>NUCLEOTIDE SEQUENCE [LARGE SCALE GENOMIC DNA]</scope>
    <source>
        <strain evidence="3 4">DSM 106830</strain>
    </source>
</reference>
<dbReference type="AlphaFoldDB" id="A0A858SSC3"/>
<proteinExistence type="predicted"/>
<dbReference type="PANTHER" id="PTHR46521">
    <property type="entry name" value="SUCROSE-PHOSPHATASE 2-RELATED"/>
    <property type="match status" value="1"/>
</dbReference>
<evidence type="ECO:0000259" key="2">
    <source>
        <dbReference type="Pfam" id="PF05116"/>
    </source>
</evidence>
<protein>
    <submittedName>
        <fullName evidence="3">HAD-IIB family hydrolase</fullName>
    </submittedName>
</protein>
<dbReference type="PANTHER" id="PTHR46521:SF4">
    <property type="entry name" value="SUCROSE-PHOSPHATASE 2-RELATED"/>
    <property type="match status" value="1"/>
</dbReference>
<keyword evidence="1 3" id="KW-0378">Hydrolase</keyword>
<dbReference type="SFLD" id="SFLDS00003">
    <property type="entry name" value="Haloacid_Dehalogenase"/>
    <property type="match status" value="1"/>
</dbReference>
<dbReference type="Pfam" id="PF05116">
    <property type="entry name" value="S6PP"/>
    <property type="match status" value="1"/>
</dbReference>
<dbReference type="EMBL" id="CP048788">
    <property type="protein sequence ID" value="QJF51604.1"/>
    <property type="molecule type" value="Genomic_DNA"/>
</dbReference>
<name>A0A858SSC3_9RHOB</name>
<evidence type="ECO:0000313" key="3">
    <source>
        <dbReference type="EMBL" id="QJF51604.1"/>
    </source>
</evidence>
<keyword evidence="4" id="KW-1185">Reference proteome</keyword>
<dbReference type="RefSeq" id="WP_169640821.1">
    <property type="nucleotide sequence ID" value="NZ_CP048788.1"/>
</dbReference>
<gene>
    <name evidence="3" type="ORF">G3256_10750</name>
</gene>
<dbReference type="InterPro" id="IPR051518">
    <property type="entry name" value="Sucrose_Phosphatase"/>
</dbReference>
<dbReference type="InterPro" id="IPR023214">
    <property type="entry name" value="HAD_sf"/>
</dbReference>
<dbReference type="InterPro" id="IPR006380">
    <property type="entry name" value="SPP-like_dom"/>
</dbReference>
<evidence type="ECO:0000313" key="4">
    <source>
        <dbReference type="Proteomes" id="UP000503308"/>
    </source>
</evidence>
<dbReference type="NCBIfam" id="TIGR01484">
    <property type="entry name" value="HAD-SF-IIB"/>
    <property type="match status" value="1"/>
</dbReference>
<dbReference type="InterPro" id="IPR036412">
    <property type="entry name" value="HAD-like_sf"/>
</dbReference>